<proteinExistence type="predicted"/>
<feature type="transmembrane region" description="Helical" evidence="1">
    <location>
        <begin position="47"/>
        <end position="68"/>
    </location>
</feature>
<feature type="transmembrane region" description="Helical" evidence="1">
    <location>
        <begin position="7"/>
        <end position="27"/>
    </location>
</feature>
<evidence type="ECO:0000256" key="1">
    <source>
        <dbReference type="SAM" id="Phobius"/>
    </source>
</evidence>
<dbReference type="EMBL" id="CP015518">
    <property type="protein sequence ID" value="APG24878.1"/>
    <property type="molecule type" value="Genomic_DNA"/>
</dbReference>
<evidence type="ECO:0000313" key="2">
    <source>
        <dbReference type="EMBL" id="APG24878.1"/>
    </source>
</evidence>
<dbReference type="Proteomes" id="UP000182264">
    <property type="component" value="Chromosome"/>
</dbReference>
<organism evidence="2 3">
    <name type="scientific">Syntrophotalea acetylenica</name>
    <name type="common">Pelobacter acetylenicus</name>
    <dbReference type="NCBI Taxonomy" id="29542"/>
    <lineage>
        <taxon>Bacteria</taxon>
        <taxon>Pseudomonadati</taxon>
        <taxon>Thermodesulfobacteriota</taxon>
        <taxon>Desulfuromonadia</taxon>
        <taxon>Desulfuromonadales</taxon>
        <taxon>Syntrophotaleaceae</taxon>
        <taxon>Syntrophotalea</taxon>
    </lineage>
</organism>
<name>A0A1L3GGR9_SYNAC</name>
<keyword evidence="1" id="KW-0812">Transmembrane</keyword>
<dbReference type="AlphaFoldDB" id="A0A1L3GGR9"/>
<dbReference type="RefSeq" id="WP_072286726.1">
    <property type="nucleotide sequence ID" value="NZ_CP015455.1"/>
</dbReference>
<sequence>MLRNLSAAFTGGVIGGLLSSLLFWELGRDGVLSWLGIALRPALSLAWLYPRLIVGGLWGLLLILPLLPGRPASRGLLWSLAPSAYVLLHLMPRAGKGLLGLGYGALTPALILLIYAVWGVSAALWHRAASR</sequence>
<keyword evidence="1" id="KW-0472">Membrane</keyword>
<feature type="transmembrane region" description="Helical" evidence="1">
    <location>
        <begin position="75"/>
        <end position="91"/>
    </location>
</feature>
<evidence type="ECO:0000313" key="3">
    <source>
        <dbReference type="Proteomes" id="UP000182264"/>
    </source>
</evidence>
<keyword evidence="1" id="KW-1133">Transmembrane helix</keyword>
<gene>
    <name evidence="2" type="ORF">A7E75_07460</name>
</gene>
<reference evidence="2 3" key="1">
    <citation type="journal article" date="2017" name="Genome Announc.">
        <title>Complete Genome Sequences of Two Acetylene-Fermenting Pelobacter acetylenicus Strains.</title>
        <authorList>
            <person name="Sutton J.M."/>
            <person name="Baesman S.M."/>
            <person name="Fierst J.L."/>
            <person name="Poret-Peterson A.T."/>
            <person name="Oremland R.S."/>
            <person name="Dunlap D.S."/>
            <person name="Akob D.M."/>
        </authorList>
    </citation>
    <scope>NUCLEOTIDE SEQUENCE [LARGE SCALE GENOMIC DNA]</scope>
    <source>
        <strain evidence="2 3">DSM 3247</strain>
    </source>
</reference>
<protein>
    <submittedName>
        <fullName evidence="2">Uncharacterized protein</fullName>
    </submittedName>
</protein>
<dbReference type="KEGG" id="pace:A6070_01420"/>
<keyword evidence="3" id="KW-1185">Reference proteome</keyword>
<feature type="transmembrane region" description="Helical" evidence="1">
    <location>
        <begin position="103"/>
        <end position="125"/>
    </location>
</feature>
<dbReference type="STRING" id="29542.A6070_01420"/>
<accession>A0A1L3GGR9</accession>